<evidence type="ECO:0000313" key="1">
    <source>
        <dbReference type="EMBL" id="GFS60532.1"/>
    </source>
</evidence>
<feature type="non-terminal residue" evidence="1">
    <location>
        <position position="1"/>
    </location>
</feature>
<dbReference type="EMBL" id="BMAW01047397">
    <property type="protein sequence ID" value="GFS60532.1"/>
    <property type="molecule type" value="Genomic_DNA"/>
</dbReference>
<sequence length="26" mass="2910">STESKEITSKKFGQIVPGKPFAWQES</sequence>
<dbReference type="AlphaFoldDB" id="A0A8X6IV41"/>
<keyword evidence="2" id="KW-1185">Reference proteome</keyword>
<name>A0A8X6IV41_NEPPI</name>
<reference evidence="1" key="1">
    <citation type="submission" date="2020-08" db="EMBL/GenBank/DDBJ databases">
        <title>Multicomponent nature underlies the extraordinary mechanical properties of spider dragline silk.</title>
        <authorList>
            <person name="Kono N."/>
            <person name="Nakamura H."/>
            <person name="Mori M."/>
            <person name="Yoshida Y."/>
            <person name="Ohtoshi R."/>
            <person name="Malay A.D."/>
            <person name="Moran D.A.P."/>
            <person name="Tomita M."/>
            <person name="Numata K."/>
            <person name="Arakawa K."/>
        </authorList>
    </citation>
    <scope>NUCLEOTIDE SEQUENCE</scope>
</reference>
<dbReference type="Proteomes" id="UP000887013">
    <property type="component" value="Unassembled WGS sequence"/>
</dbReference>
<proteinExistence type="predicted"/>
<comment type="caution">
    <text evidence="1">The sequence shown here is derived from an EMBL/GenBank/DDBJ whole genome shotgun (WGS) entry which is preliminary data.</text>
</comment>
<organism evidence="1 2">
    <name type="scientific">Nephila pilipes</name>
    <name type="common">Giant wood spider</name>
    <name type="synonym">Nephila maculata</name>
    <dbReference type="NCBI Taxonomy" id="299642"/>
    <lineage>
        <taxon>Eukaryota</taxon>
        <taxon>Metazoa</taxon>
        <taxon>Ecdysozoa</taxon>
        <taxon>Arthropoda</taxon>
        <taxon>Chelicerata</taxon>
        <taxon>Arachnida</taxon>
        <taxon>Araneae</taxon>
        <taxon>Araneomorphae</taxon>
        <taxon>Entelegynae</taxon>
        <taxon>Araneoidea</taxon>
        <taxon>Nephilidae</taxon>
        <taxon>Nephila</taxon>
    </lineage>
</organism>
<gene>
    <name evidence="1" type="ORF">NPIL_67031</name>
</gene>
<accession>A0A8X6IV41</accession>
<protein>
    <submittedName>
        <fullName evidence="1">Uncharacterized protein</fullName>
    </submittedName>
</protein>
<evidence type="ECO:0000313" key="2">
    <source>
        <dbReference type="Proteomes" id="UP000887013"/>
    </source>
</evidence>